<dbReference type="GO" id="GO:0008705">
    <property type="term" value="F:methionine synthase activity"/>
    <property type="evidence" value="ECO:0007669"/>
    <property type="project" value="UniProtKB-EC"/>
</dbReference>
<dbReference type="EC" id="2.1.1.13" evidence="4"/>
<comment type="caution">
    <text evidence="4">The sequence shown here is derived from an EMBL/GenBank/DDBJ whole genome shotgun (WGS) entry which is preliminary data.</text>
</comment>
<keyword evidence="4" id="KW-0489">Methyltransferase</keyword>
<dbReference type="PANTHER" id="PTHR45833:SF1">
    <property type="entry name" value="METHIONINE SYNTHASE"/>
    <property type="match status" value="1"/>
</dbReference>
<dbReference type="GO" id="GO:0031419">
    <property type="term" value="F:cobalamin binding"/>
    <property type="evidence" value="ECO:0007669"/>
    <property type="project" value="InterPro"/>
</dbReference>
<dbReference type="SMART" id="SM01018">
    <property type="entry name" value="B12-binding_2"/>
    <property type="match status" value="1"/>
</dbReference>
<dbReference type="EMBL" id="LOHZ01000030">
    <property type="protein sequence ID" value="KYO66171.1"/>
    <property type="molecule type" value="Genomic_DNA"/>
</dbReference>
<evidence type="ECO:0000313" key="5">
    <source>
        <dbReference type="Proteomes" id="UP000075737"/>
    </source>
</evidence>
<dbReference type="InterPro" id="IPR050554">
    <property type="entry name" value="Met_Synthase/Corrinoid"/>
</dbReference>
<sequence>MERLLDKSIVKAVEELNEDNVLMLVKNSLEQGVDPFYLLNLVKKGMDRVGRRYENKEYYIADLIMAGIIFKEVLNIIKNTDVFKYSQKMFMGKVVLGTVKGDLHDIGKEIFKGLMEASGFNVIDLGVDVPKETFVKTVELYRPEIVGMSSVLTFTVDSMKDIVDALIEADLRKDVFVIAGGSHLNQELCRYIGADYFTNDALKGVKKCKEWIEKIKNKEMQK</sequence>
<dbReference type="AlphaFoldDB" id="A0A162MIV8"/>
<feature type="domain" description="B12-binding" evidence="3">
    <location>
        <begin position="91"/>
        <end position="222"/>
    </location>
</feature>
<organism evidence="4 5">
    <name type="scientific">Thermovenabulum gondwanense</name>
    <dbReference type="NCBI Taxonomy" id="520767"/>
    <lineage>
        <taxon>Bacteria</taxon>
        <taxon>Bacillati</taxon>
        <taxon>Bacillota</taxon>
        <taxon>Clostridia</taxon>
        <taxon>Thermosediminibacterales</taxon>
        <taxon>Thermosediminibacteraceae</taxon>
        <taxon>Thermovenabulum</taxon>
    </lineage>
</organism>
<evidence type="ECO:0000259" key="3">
    <source>
        <dbReference type="PROSITE" id="PS51332"/>
    </source>
</evidence>
<protein>
    <submittedName>
        <fullName evidence="4">Methionine synthase</fullName>
        <ecNumber evidence="4">2.1.1.13</ecNumber>
    </submittedName>
</protein>
<name>A0A162MIV8_9FIRM</name>
<dbReference type="InterPro" id="IPR006158">
    <property type="entry name" value="Cobalamin-bd"/>
</dbReference>
<dbReference type="InterPro" id="IPR003759">
    <property type="entry name" value="Cbl-bd_cap"/>
</dbReference>
<evidence type="ECO:0000256" key="2">
    <source>
        <dbReference type="ARBA" id="ARBA00023285"/>
    </source>
</evidence>
<dbReference type="InterPro" id="IPR036594">
    <property type="entry name" value="Meth_synthase_dom"/>
</dbReference>
<dbReference type="GO" id="GO:0046653">
    <property type="term" value="P:tetrahydrofolate metabolic process"/>
    <property type="evidence" value="ECO:0007669"/>
    <property type="project" value="TreeGrafter"/>
</dbReference>
<keyword evidence="1" id="KW-0479">Metal-binding</keyword>
<keyword evidence="2" id="KW-0170">Cobalt</keyword>
<dbReference type="GO" id="GO:0005829">
    <property type="term" value="C:cytosol"/>
    <property type="evidence" value="ECO:0007669"/>
    <property type="project" value="TreeGrafter"/>
</dbReference>
<dbReference type="SUPFAM" id="SSF52242">
    <property type="entry name" value="Cobalamin (vitamin B12)-binding domain"/>
    <property type="match status" value="1"/>
</dbReference>
<dbReference type="PROSITE" id="PS51332">
    <property type="entry name" value="B12_BINDING"/>
    <property type="match status" value="1"/>
</dbReference>
<proteinExistence type="predicted"/>
<dbReference type="Pfam" id="PF02310">
    <property type="entry name" value="B12-binding"/>
    <property type="match status" value="1"/>
</dbReference>
<dbReference type="PANTHER" id="PTHR45833">
    <property type="entry name" value="METHIONINE SYNTHASE"/>
    <property type="match status" value="1"/>
</dbReference>
<evidence type="ECO:0000313" key="4">
    <source>
        <dbReference type="EMBL" id="KYO66171.1"/>
    </source>
</evidence>
<dbReference type="SUPFAM" id="SSF47644">
    <property type="entry name" value="Methionine synthase domain"/>
    <property type="match status" value="1"/>
</dbReference>
<dbReference type="GO" id="GO:0050667">
    <property type="term" value="P:homocysteine metabolic process"/>
    <property type="evidence" value="ECO:0007669"/>
    <property type="project" value="TreeGrafter"/>
</dbReference>
<keyword evidence="4" id="KW-0808">Transferase</keyword>
<dbReference type="GO" id="GO:0032259">
    <property type="term" value="P:methylation"/>
    <property type="evidence" value="ECO:0007669"/>
    <property type="project" value="UniProtKB-KW"/>
</dbReference>
<dbReference type="InterPro" id="IPR036724">
    <property type="entry name" value="Cobalamin-bd_sf"/>
</dbReference>
<dbReference type="RefSeq" id="WP_068748483.1">
    <property type="nucleotide sequence ID" value="NZ_LOHZ01000030.1"/>
</dbReference>
<dbReference type="Pfam" id="PF02607">
    <property type="entry name" value="B12-binding_2"/>
    <property type="match status" value="1"/>
</dbReference>
<gene>
    <name evidence="4" type="primary">metH_3</name>
    <name evidence="4" type="ORF">ATZ99_13660</name>
</gene>
<dbReference type="Gene3D" id="3.40.50.280">
    <property type="entry name" value="Cobalamin-binding domain"/>
    <property type="match status" value="1"/>
</dbReference>
<keyword evidence="5" id="KW-1185">Reference proteome</keyword>
<accession>A0A162MIV8</accession>
<reference evidence="4 5" key="1">
    <citation type="submission" date="2015-12" db="EMBL/GenBank/DDBJ databases">
        <title>Draft genome of Thermovenabulum gondwanense isolated from a red thermophilic microbial mat colonisisng an outflow channel of a bore well.</title>
        <authorList>
            <person name="Patel B.K."/>
        </authorList>
    </citation>
    <scope>NUCLEOTIDE SEQUENCE [LARGE SCALE GENOMIC DNA]</scope>
    <source>
        <strain evidence="4 5">R270</strain>
    </source>
</reference>
<dbReference type="Gene3D" id="1.10.1240.10">
    <property type="entry name" value="Methionine synthase domain"/>
    <property type="match status" value="1"/>
</dbReference>
<evidence type="ECO:0000256" key="1">
    <source>
        <dbReference type="ARBA" id="ARBA00022723"/>
    </source>
</evidence>
<dbReference type="Proteomes" id="UP000075737">
    <property type="component" value="Unassembled WGS sequence"/>
</dbReference>
<dbReference type="GO" id="GO:0046872">
    <property type="term" value="F:metal ion binding"/>
    <property type="evidence" value="ECO:0007669"/>
    <property type="project" value="UniProtKB-KW"/>
</dbReference>
<dbReference type="PATRIC" id="fig|520767.4.peg.1465"/>
<dbReference type="STRING" id="520767.ATZ99_13660"/>